<proteinExistence type="predicted"/>
<feature type="transmembrane region" description="Helical" evidence="10">
    <location>
        <begin position="7"/>
        <end position="25"/>
    </location>
</feature>
<organism evidence="13 14">
    <name type="scientific">Sulfurimonas gotlandica (strain DSM 19862 / JCM 16533 / GD1)</name>
    <dbReference type="NCBI Taxonomy" id="929558"/>
    <lineage>
        <taxon>Bacteria</taxon>
        <taxon>Pseudomonadati</taxon>
        <taxon>Campylobacterota</taxon>
        <taxon>Epsilonproteobacteria</taxon>
        <taxon>Campylobacterales</taxon>
        <taxon>Sulfurimonadaceae</taxon>
        <taxon>Sulfurimonas</taxon>
    </lineage>
</organism>
<evidence type="ECO:0000313" key="13">
    <source>
        <dbReference type="EMBL" id="EHP30929.1"/>
    </source>
</evidence>
<feature type="domain" description="HAMP" evidence="12">
    <location>
        <begin position="160"/>
        <end position="207"/>
    </location>
</feature>
<keyword evidence="9 10" id="KW-0472">Membrane</keyword>
<dbReference type="InterPro" id="IPR050398">
    <property type="entry name" value="HssS/ArlS-like"/>
</dbReference>
<dbReference type="STRING" id="929558.SMGD1_2406"/>
<dbReference type="AlphaFoldDB" id="B6BN61"/>
<keyword evidence="14" id="KW-1185">Reference proteome</keyword>
<dbReference type="Gene3D" id="3.30.565.10">
    <property type="entry name" value="Histidine kinase-like ATPase, C-terminal domain"/>
    <property type="match status" value="1"/>
</dbReference>
<evidence type="ECO:0000313" key="14">
    <source>
        <dbReference type="Proteomes" id="UP000006431"/>
    </source>
</evidence>
<dbReference type="HOGENOM" id="CLU_051843_0_0_7"/>
<evidence type="ECO:0000259" key="11">
    <source>
        <dbReference type="PROSITE" id="PS50109"/>
    </source>
</evidence>
<evidence type="ECO:0000256" key="9">
    <source>
        <dbReference type="ARBA" id="ARBA00023136"/>
    </source>
</evidence>
<keyword evidence="5" id="KW-0808">Transferase</keyword>
<protein>
    <recommendedName>
        <fullName evidence="3">histidine kinase</fullName>
        <ecNumber evidence="3">2.7.13.3</ecNumber>
    </recommendedName>
</protein>
<dbReference type="InterPro" id="IPR003661">
    <property type="entry name" value="HisK_dim/P_dom"/>
</dbReference>
<dbReference type="InterPro" id="IPR036097">
    <property type="entry name" value="HisK_dim/P_sf"/>
</dbReference>
<dbReference type="InterPro" id="IPR003660">
    <property type="entry name" value="HAMP_dom"/>
</dbReference>
<evidence type="ECO:0000256" key="7">
    <source>
        <dbReference type="ARBA" id="ARBA00022777"/>
    </source>
</evidence>
<accession>B6BN61</accession>
<comment type="caution">
    <text evidence="13">The sequence shown here is derived from an EMBL/GenBank/DDBJ whole genome shotgun (WGS) entry which is preliminary data.</text>
</comment>
<dbReference type="Proteomes" id="UP000006431">
    <property type="component" value="Unassembled WGS sequence"/>
</dbReference>
<dbReference type="PANTHER" id="PTHR45528">
    <property type="entry name" value="SENSOR HISTIDINE KINASE CPXA"/>
    <property type="match status" value="1"/>
</dbReference>
<dbReference type="PANTHER" id="PTHR45528:SF12">
    <property type="entry name" value="SENSOR HISTIDINE KINASE ARSS"/>
    <property type="match status" value="1"/>
</dbReference>
<dbReference type="PATRIC" id="fig|929558.5.peg.2396"/>
<reference evidence="13 14" key="1">
    <citation type="journal article" date="2012" name="Proc. Natl. Acad. Sci. U.S.A.">
        <title>Genome and physiology of a model Epsilonproteobacterium responsible for sulfide detoxification in marine oxygen depletion zones.</title>
        <authorList>
            <person name="Grote J."/>
            <person name="Schott T."/>
            <person name="Bruckner C.G."/>
            <person name="Glockner F.O."/>
            <person name="Jost G."/>
            <person name="Teeling H."/>
            <person name="Labrenz M."/>
            <person name="Jurgens K."/>
        </authorList>
    </citation>
    <scope>NUCLEOTIDE SEQUENCE [LARGE SCALE GENOMIC DNA]</scope>
    <source>
        <strain evidence="13 14">GD1</strain>
    </source>
</reference>
<dbReference type="NCBIfam" id="NF038389">
    <property type="entry name" value="ArsS_fam_HK"/>
    <property type="match status" value="1"/>
</dbReference>
<dbReference type="EMBL" id="AFRZ01000001">
    <property type="protein sequence ID" value="EHP30929.1"/>
    <property type="molecule type" value="Genomic_DNA"/>
</dbReference>
<keyword evidence="8 10" id="KW-1133">Transmembrane helix</keyword>
<evidence type="ECO:0000256" key="10">
    <source>
        <dbReference type="SAM" id="Phobius"/>
    </source>
</evidence>
<evidence type="ECO:0000256" key="6">
    <source>
        <dbReference type="ARBA" id="ARBA00022692"/>
    </source>
</evidence>
<dbReference type="GO" id="GO:0000155">
    <property type="term" value="F:phosphorelay sensor kinase activity"/>
    <property type="evidence" value="ECO:0007669"/>
    <property type="project" value="InterPro"/>
</dbReference>
<dbReference type="InterPro" id="IPR036890">
    <property type="entry name" value="HATPase_C_sf"/>
</dbReference>
<dbReference type="InterPro" id="IPR003594">
    <property type="entry name" value="HATPase_dom"/>
</dbReference>
<dbReference type="OrthoDB" id="9812241at2"/>
<dbReference type="CDD" id="cd00082">
    <property type="entry name" value="HisKA"/>
    <property type="match status" value="1"/>
</dbReference>
<keyword evidence="6 10" id="KW-0812">Transmembrane</keyword>
<feature type="transmembrane region" description="Helical" evidence="10">
    <location>
        <begin position="137"/>
        <end position="161"/>
    </location>
</feature>
<dbReference type="InterPro" id="IPR047994">
    <property type="entry name" value="ArsS-like"/>
</dbReference>
<dbReference type="Pfam" id="PF02518">
    <property type="entry name" value="HATPase_c"/>
    <property type="match status" value="1"/>
</dbReference>
<evidence type="ECO:0000256" key="3">
    <source>
        <dbReference type="ARBA" id="ARBA00012438"/>
    </source>
</evidence>
<evidence type="ECO:0000256" key="4">
    <source>
        <dbReference type="ARBA" id="ARBA00022553"/>
    </source>
</evidence>
<sequence length="404" mass="47258">MNKHSILLRIVLSFFLAIVATTALFKVMHKHEFTNEREKLRVHYHHVAMSVMRWKIGESTYDELLVALKKDNISVVEDKKLYKSIQNLKKFDTVSCAKGDFHLYERDSFRYVIVPPEVGTMLLKDENTRSINVDYVWWLYAAFIAIMLLLLLSIAISLYPLKHLQLQIRRFGEGEVDIDFSSTRSDEIAEVSNEFNKSAKKIREILQARIIFLRNITHECKTPITSGKLALEFIEDSKSKNVLNNVFTRLELLLKEFVHIEKITATDQKLQKKLYPLTDVIGQATDMLFLEPDSIKNNFSKRRLEINFELFTIVFKNLIDNGLKYSQDNDFYIECEEHGIHFCSRGDKMDEELDYYVQPFTKGEMKASESFGLGLYIVDAILRKHNYTLSYKYENGYNCFTIEI</sequence>
<evidence type="ECO:0000256" key="5">
    <source>
        <dbReference type="ARBA" id="ARBA00022679"/>
    </source>
</evidence>
<dbReference type="SUPFAM" id="SSF55874">
    <property type="entry name" value="ATPase domain of HSP90 chaperone/DNA topoisomerase II/histidine kinase"/>
    <property type="match status" value="1"/>
</dbReference>
<keyword evidence="4" id="KW-0597">Phosphoprotein</keyword>
<dbReference type="PROSITE" id="PS50109">
    <property type="entry name" value="HIS_KIN"/>
    <property type="match status" value="1"/>
</dbReference>
<feature type="domain" description="Histidine kinase" evidence="11">
    <location>
        <begin position="215"/>
        <end position="404"/>
    </location>
</feature>
<gene>
    <name evidence="13" type="ORF">SMGD1_2406</name>
</gene>
<dbReference type="InterPro" id="IPR005467">
    <property type="entry name" value="His_kinase_dom"/>
</dbReference>
<dbReference type="PROSITE" id="PS50885">
    <property type="entry name" value="HAMP"/>
    <property type="match status" value="1"/>
</dbReference>
<evidence type="ECO:0000256" key="1">
    <source>
        <dbReference type="ARBA" id="ARBA00000085"/>
    </source>
</evidence>
<accession>H1FZ45</accession>
<evidence type="ECO:0000259" key="12">
    <source>
        <dbReference type="PROSITE" id="PS50885"/>
    </source>
</evidence>
<name>B6BN61_SULGG</name>
<keyword evidence="7 13" id="KW-0418">Kinase</keyword>
<evidence type="ECO:0000256" key="8">
    <source>
        <dbReference type="ARBA" id="ARBA00022989"/>
    </source>
</evidence>
<dbReference type="Gene3D" id="1.10.287.130">
    <property type="match status" value="1"/>
</dbReference>
<dbReference type="GO" id="GO:0016020">
    <property type="term" value="C:membrane"/>
    <property type="evidence" value="ECO:0007669"/>
    <property type="project" value="UniProtKB-SubCell"/>
</dbReference>
<dbReference type="eggNOG" id="COG0642">
    <property type="taxonomic scope" value="Bacteria"/>
</dbReference>
<dbReference type="EC" id="2.7.13.3" evidence="3"/>
<comment type="catalytic activity">
    <reaction evidence="1">
        <text>ATP + protein L-histidine = ADP + protein N-phospho-L-histidine.</text>
        <dbReference type="EC" id="2.7.13.3"/>
    </reaction>
</comment>
<dbReference type="SUPFAM" id="SSF47384">
    <property type="entry name" value="Homodimeric domain of signal transducing histidine kinase"/>
    <property type="match status" value="1"/>
</dbReference>
<dbReference type="CDD" id="cd06225">
    <property type="entry name" value="HAMP"/>
    <property type="match status" value="1"/>
</dbReference>
<comment type="subcellular location">
    <subcellularLocation>
        <location evidence="2">Membrane</location>
        <topology evidence="2">Multi-pass membrane protein</topology>
    </subcellularLocation>
</comment>
<dbReference type="RefSeq" id="WP_008339818.1">
    <property type="nucleotide sequence ID" value="NZ_AFRZ01000001.1"/>
</dbReference>
<evidence type="ECO:0000256" key="2">
    <source>
        <dbReference type="ARBA" id="ARBA00004141"/>
    </source>
</evidence>